<evidence type="ECO:0000313" key="2">
    <source>
        <dbReference type="Proteomes" id="UP000502377"/>
    </source>
</evidence>
<protein>
    <submittedName>
        <fullName evidence="1">Uncharacterized protein</fullName>
    </submittedName>
</protein>
<accession>A0A6G5QL07</accession>
<dbReference type="KEGG" id="crx:CRECT_0576"/>
<organism evidence="1 2">
    <name type="scientific">Campylobacter rectus</name>
    <name type="common">Wolinella recta</name>
    <dbReference type="NCBI Taxonomy" id="203"/>
    <lineage>
        <taxon>Bacteria</taxon>
        <taxon>Pseudomonadati</taxon>
        <taxon>Campylobacterota</taxon>
        <taxon>Epsilonproteobacteria</taxon>
        <taxon>Campylobacterales</taxon>
        <taxon>Campylobacteraceae</taxon>
        <taxon>Campylobacter</taxon>
    </lineage>
</organism>
<dbReference type="EMBL" id="CP012543">
    <property type="protein sequence ID" value="QCD46267.1"/>
    <property type="molecule type" value="Genomic_DNA"/>
</dbReference>
<sequence>MLNSASAQANSVVRLKASACAFFARGRIYALARVLPSSNLRGVNFYEFTKTLEKI</sequence>
<evidence type="ECO:0000313" key="1">
    <source>
        <dbReference type="EMBL" id="QCD46267.1"/>
    </source>
</evidence>
<reference evidence="1 2" key="1">
    <citation type="submission" date="2016-07" db="EMBL/GenBank/DDBJ databases">
        <title>Comparative genomics of the Campylobacter concisus group.</title>
        <authorList>
            <person name="Miller W.G."/>
            <person name="Yee E."/>
            <person name="Chapman M.H."/>
            <person name="Huynh S."/>
            <person name="Bono J.L."/>
            <person name="On S.L.W."/>
            <person name="StLeger J."/>
            <person name="Foster G."/>
            <person name="Parker C.T."/>
        </authorList>
    </citation>
    <scope>NUCLEOTIDE SEQUENCE [LARGE SCALE GENOMIC DNA]</scope>
    <source>
        <strain evidence="1 2">ATCC 33238</strain>
    </source>
</reference>
<dbReference type="AlphaFoldDB" id="A0A6G5QL07"/>
<name>A0A6G5QL07_CAMRE</name>
<dbReference type="Proteomes" id="UP000502377">
    <property type="component" value="Chromosome"/>
</dbReference>
<proteinExistence type="predicted"/>
<gene>
    <name evidence="1" type="ORF">CRECT_0576</name>
</gene>